<dbReference type="EnsemblMetazoa" id="MDOA015247-RA">
    <property type="protein sequence ID" value="MDOA015247-PA"/>
    <property type="gene ID" value="MDOA015247"/>
</dbReference>
<evidence type="ECO:0000313" key="4">
    <source>
        <dbReference type="Proteomes" id="UP001652621"/>
    </source>
</evidence>
<dbReference type="RefSeq" id="XP_058980670.1">
    <property type="nucleotide sequence ID" value="XM_059124687.1"/>
</dbReference>
<dbReference type="KEGG" id="mde:101892376"/>
<reference evidence="3" key="1">
    <citation type="submission" date="2020-05" db="UniProtKB">
        <authorList>
            <consortium name="EnsemblMetazoa"/>
        </authorList>
    </citation>
    <scope>IDENTIFICATION</scope>
    <source>
        <strain evidence="3">Aabys</strain>
    </source>
</reference>
<feature type="transmembrane region" description="Helical" evidence="2">
    <location>
        <begin position="86"/>
        <end position="106"/>
    </location>
</feature>
<feature type="transmembrane region" description="Helical" evidence="2">
    <location>
        <begin position="7"/>
        <end position="31"/>
    </location>
</feature>
<keyword evidence="2" id="KW-0812">Transmembrane</keyword>
<evidence type="ECO:0000256" key="1">
    <source>
        <dbReference type="SAM" id="MobiDB-lite"/>
    </source>
</evidence>
<evidence type="ECO:0000313" key="3">
    <source>
        <dbReference type="EnsemblMetazoa" id="MDOA015247-PA"/>
    </source>
</evidence>
<keyword evidence="2" id="KW-0472">Membrane</keyword>
<dbReference type="RefSeq" id="XP_005178404.2">
    <property type="nucleotide sequence ID" value="XM_005178347.4"/>
</dbReference>
<dbReference type="VEuPathDB" id="VectorBase:MDOA015247"/>
<dbReference type="AlphaFoldDB" id="A0A1I8NHM5"/>
<organism evidence="3">
    <name type="scientific">Musca domestica</name>
    <name type="common">House fly</name>
    <dbReference type="NCBI Taxonomy" id="7370"/>
    <lineage>
        <taxon>Eukaryota</taxon>
        <taxon>Metazoa</taxon>
        <taxon>Ecdysozoa</taxon>
        <taxon>Arthropoda</taxon>
        <taxon>Hexapoda</taxon>
        <taxon>Insecta</taxon>
        <taxon>Pterygota</taxon>
        <taxon>Neoptera</taxon>
        <taxon>Endopterygota</taxon>
        <taxon>Diptera</taxon>
        <taxon>Brachycera</taxon>
        <taxon>Muscomorpha</taxon>
        <taxon>Muscoidea</taxon>
        <taxon>Muscidae</taxon>
        <taxon>Musca</taxon>
    </lineage>
</organism>
<dbReference type="Proteomes" id="UP001652621">
    <property type="component" value="Unplaced"/>
</dbReference>
<reference evidence="5" key="2">
    <citation type="submission" date="2025-05" db="UniProtKB">
        <authorList>
            <consortium name="RefSeq"/>
        </authorList>
    </citation>
    <scope>IDENTIFICATION</scope>
    <source>
        <strain evidence="5">Aabys</strain>
        <tissue evidence="5">Whole body</tissue>
    </source>
</reference>
<accession>A0A1I8NHM5</accession>
<feature type="compositionally biased region" description="Polar residues" evidence="1">
    <location>
        <begin position="200"/>
        <end position="210"/>
    </location>
</feature>
<dbReference type="VEuPathDB" id="VectorBase:MDOMA2_005128"/>
<feature type="region of interest" description="Disordered" evidence="1">
    <location>
        <begin position="187"/>
        <end position="210"/>
    </location>
</feature>
<name>A0A1I8NHM5_MUSDO</name>
<evidence type="ECO:0000313" key="5">
    <source>
        <dbReference type="RefSeq" id="XP_058980670.1"/>
    </source>
</evidence>
<feature type="transmembrane region" description="Helical" evidence="2">
    <location>
        <begin position="58"/>
        <end position="79"/>
    </location>
</feature>
<protein>
    <submittedName>
        <fullName evidence="5">Uncharacterized protein LOC131803402</fullName>
    </submittedName>
</protein>
<sequence>MANSTLCAIIGWGSAVLTFIGTIYSCVLLAIDIDRYQHERENPDGTLYFVSDFDLTEVIIAVVAFAAMFIASVLLIIGLRKKRHQYIAIWIGVTAVCIVLNLLRLIRSQRSMAQNLLTVGIQVCLWYPIVSYYRDMRKDLVPTTAEEDPLDFTSTSKIQQNNVDKQNPAVQPLYPKIPGAEQNVTVPMERTKLTGEEKPTNTTYPTLPKE</sequence>
<dbReference type="OrthoDB" id="8118226at2759"/>
<feature type="transmembrane region" description="Helical" evidence="2">
    <location>
        <begin position="112"/>
        <end position="130"/>
    </location>
</feature>
<keyword evidence="4" id="KW-1185">Reference proteome</keyword>
<gene>
    <name evidence="3" type="primary">101892376</name>
    <name evidence="5" type="synonym">LOC131803402</name>
</gene>
<evidence type="ECO:0000256" key="2">
    <source>
        <dbReference type="SAM" id="Phobius"/>
    </source>
</evidence>
<proteinExistence type="predicted"/>
<keyword evidence="2" id="KW-1133">Transmembrane helix</keyword>
<feature type="compositionally biased region" description="Basic and acidic residues" evidence="1">
    <location>
        <begin position="189"/>
        <end position="199"/>
    </location>
</feature>